<keyword evidence="6" id="KW-0238">DNA-binding</keyword>
<evidence type="ECO:0000256" key="5">
    <source>
        <dbReference type="ARBA" id="ARBA00023163"/>
    </source>
</evidence>
<feature type="region of interest" description="Disordered" evidence="7">
    <location>
        <begin position="259"/>
        <end position="287"/>
    </location>
</feature>
<sequence>MASLYADTSALIADVANGGGKMNLKEMASLYSSVASKVSSNGGQKRPVRQLSVHEKLEAIQRVHEGESKASVARIIGVPESTLRGWCKNEDKLHAMATKTSPSPEPSPLLPYDGPSSEKRFKRDASDAAGAGAMEHHDDSSTLMLWLGAQRNLAAAAAAAAAAVSPPTPIVDPSKYAGAIDPTTAAKYTMDNASWFWRWYKHYGVEPSKEAAAAAEPLPLVKCKSSSSLDNVLLNLNNNLNHNNNNSMIMNGSLTATTTTTTTEDDAKENTAAASDGDEEDDPPETAAEALKHGERFLRWLECCSDPSVTAVQLLQFRYLLNNVKSCAERRANKLKPAALPRSKRNRVAEHPAKRNKTSSGSLNS</sequence>
<dbReference type="SUPFAM" id="SSF46689">
    <property type="entry name" value="Homeodomain-like"/>
    <property type="match status" value="1"/>
</dbReference>
<evidence type="ECO:0000259" key="8">
    <source>
        <dbReference type="PROSITE" id="PS50960"/>
    </source>
</evidence>
<evidence type="ECO:0000313" key="9">
    <source>
        <dbReference type="EMBL" id="CAB0016897.1"/>
    </source>
</evidence>
<feature type="DNA-binding region" description="H-T-H motif" evidence="6">
    <location>
        <begin position="69"/>
        <end position="89"/>
    </location>
</feature>
<keyword evidence="3" id="KW-0597">Phosphoprotein</keyword>
<dbReference type="EMBL" id="CADCXU010030624">
    <property type="protein sequence ID" value="CAB0016897.1"/>
    <property type="molecule type" value="Genomic_DNA"/>
</dbReference>
<proteinExistence type="predicted"/>
<dbReference type="InterPro" id="IPR009057">
    <property type="entry name" value="Homeodomain-like_sf"/>
</dbReference>
<feature type="region of interest" description="Disordered" evidence="7">
    <location>
        <begin position="335"/>
        <end position="365"/>
    </location>
</feature>
<organism evidence="9 10">
    <name type="scientific">Nesidiocoris tenuis</name>
    <dbReference type="NCBI Taxonomy" id="355587"/>
    <lineage>
        <taxon>Eukaryota</taxon>
        <taxon>Metazoa</taxon>
        <taxon>Ecdysozoa</taxon>
        <taxon>Arthropoda</taxon>
        <taxon>Hexapoda</taxon>
        <taxon>Insecta</taxon>
        <taxon>Pterygota</taxon>
        <taxon>Neoptera</taxon>
        <taxon>Paraneoptera</taxon>
        <taxon>Hemiptera</taxon>
        <taxon>Heteroptera</taxon>
        <taxon>Panheteroptera</taxon>
        <taxon>Cimicomorpha</taxon>
        <taxon>Miridae</taxon>
        <taxon>Dicyphina</taxon>
        <taxon>Nesidiocoris</taxon>
    </lineage>
</organism>
<dbReference type="GO" id="GO:0005634">
    <property type="term" value="C:nucleus"/>
    <property type="evidence" value="ECO:0007669"/>
    <property type="project" value="UniProtKB-SubCell"/>
</dbReference>
<feature type="region of interest" description="Disordered" evidence="7">
    <location>
        <begin position="97"/>
        <end position="134"/>
    </location>
</feature>
<evidence type="ECO:0000313" key="10">
    <source>
        <dbReference type="Proteomes" id="UP000479000"/>
    </source>
</evidence>
<keyword evidence="4" id="KW-0805">Transcription regulation</keyword>
<gene>
    <name evidence="9" type="ORF">NTEN_LOCUS21019</name>
</gene>
<accession>A0A6H5HHX9</accession>
<dbReference type="PANTHER" id="PTHR33215">
    <property type="entry name" value="PROTEIN DISTAL ANTENNA"/>
    <property type="match status" value="1"/>
</dbReference>
<evidence type="ECO:0000256" key="4">
    <source>
        <dbReference type="ARBA" id="ARBA00023015"/>
    </source>
</evidence>
<evidence type="ECO:0000256" key="7">
    <source>
        <dbReference type="SAM" id="MobiDB-lite"/>
    </source>
</evidence>
<evidence type="ECO:0000256" key="3">
    <source>
        <dbReference type="ARBA" id="ARBA00022553"/>
    </source>
</evidence>
<dbReference type="PANTHER" id="PTHR33215:SF13">
    <property type="entry name" value="PROTEIN DISTAL ANTENNA"/>
    <property type="match status" value="1"/>
</dbReference>
<dbReference type="InterPro" id="IPR007889">
    <property type="entry name" value="HTH_Psq"/>
</dbReference>
<feature type="domain" description="HTH psq-type" evidence="8">
    <location>
        <begin position="42"/>
        <end position="93"/>
    </location>
</feature>
<keyword evidence="6" id="KW-0539">Nucleus</keyword>
<dbReference type="AlphaFoldDB" id="A0A6H5HHX9"/>
<dbReference type="OrthoDB" id="6624814at2759"/>
<protein>
    <recommendedName>
        <fullName evidence="8">HTH psq-type domain-containing protein</fullName>
    </recommendedName>
</protein>
<dbReference type="GO" id="GO:0003677">
    <property type="term" value="F:DNA binding"/>
    <property type="evidence" value="ECO:0007669"/>
    <property type="project" value="UniProtKB-UniRule"/>
</dbReference>
<keyword evidence="5" id="KW-0804">Transcription</keyword>
<dbReference type="InterPro" id="IPR051839">
    <property type="entry name" value="RD_transcriptional_regulator"/>
</dbReference>
<keyword evidence="10" id="KW-1185">Reference proteome</keyword>
<dbReference type="PROSITE" id="PS50960">
    <property type="entry name" value="HTH_PSQ"/>
    <property type="match status" value="1"/>
</dbReference>
<evidence type="ECO:0000256" key="6">
    <source>
        <dbReference type="PROSITE-ProRule" id="PRU00320"/>
    </source>
</evidence>
<keyword evidence="2" id="KW-0217">Developmental protein</keyword>
<dbReference type="InterPro" id="IPR036388">
    <property type="entry name" value="WH-like_DNA-bd_sf"/>
</dbReference>
<reference evidence="9 10" key="1">
    <citation type="submission" date="2020-02" db="EMBL/GenBank/DDBJ databases">
        <authorList>
            <person name="Ferguson B K."/>
        </authorList>
    </citation>
    <scope>NUCLEOTIDE SEQUENCE [LARGE SCALE GENOMIC DNA]</scope>
</reference>
<evidence type="ECO:0000256" key="2">
    <source>
        <dbReference type="ARBA" id="ARBA00022473"/>
    </source>
</evidence>
<feature type="compositionally biased region" description="Basic and acidic residues" evidence="7">
    <location>
        <begin position="116"/>
        <end position="126"/>
    </location>
</feature>
<dbReference type="Proteomes" id="UP000479000">
    <property type="component" value="Unassembled WGS sequence"/>
</dbReference>
<comment type="subcellular location">
    <subcellularLocation>
        <location evidence="1 6">Nucleus</location>
    </subcellularLocation>
</comment>
<dbReference type="Pfam" id="PF04218">
    <property type="entry name" value="CENP-B_N"/>
    <property type="match status" value="1"/>
</dbReference>
<evidence type="ECO:0000256" key="1">
    <source>
        <dbReference type="ARBA" id="ARBA00004123"/>
    </source>
</evidence>
<name>A0A6H5HHX9_9HEMI</name>
<dbReference type="Gene3D" id="1.10.10.10">
    <property type="entry name" value="Winged helix-like DNA-binding domain superfamily/Winged helix DNA-binding domain"/>
    <property type="match status" value="1"/>
</dbReference>